<reference evidence="8 9" key="1">
    <citation type="submission" date="2019-07" db="EMBL/GenBank/DDBJ databases">
        <title>Whole genome shotgun sequence of Adhaeribacter aerolatus NBRC 106133.</title>
        <authorList>
            <person name="Hosoyama A."/>
            <person name="Uohara A."/>
            <person name="Ohji S."/>
            <person name="Ichikawa N."/>
        </authorList>
    </citation>
    <scope>NUCLEOTIDE SEQUENCE [LARGE SCALE GENOMIC DNA]</scope>
    <source>
        <strain evidence="8 9">NBRC 106133</strain>
    </source>
</reference>
<keyword evidence="4" id="KW-0520">NAD</keyword>
<dbReference type="InterPro" id="IPR049303">
    <property type="entry name" value="Glyco_hydro_109_C"/>
</dbReference>
<dbReference type="Pfam" id="PF21252">
    <property type="entry name" value="Glyco_hydro_109_C"/>
    <property type="match status" value="1"/>
</dbReference>
<name>A0A512B3F5_9BACT</name>
<dbReference type="Gene3D" id="3.30.360.10">
    <property type="entry name" value="Dihydrodipicolinate Reductase, domain 2"/>
    <property type="match status" value="1"/>
</dbReference>
<dbReference type="EMBL" id="BJYS01000037">
    <property type="protein sequence ID" value="GEO06482.1"/>
    <property type="molecule type" value="Genomic_DNA"/>
</dbReference>
<feature type="domain" description="Gfo/Idh/MocA-like oxidoreductase N-terminal" evidence="6">
    <location>
        <begin position="35"/>
        <end position="161"/>
    </location>
</feature>
<dbReference type="Pfam" id="PF01408">
    <property type="entry name" value="GFO_IDH_MocA"/>
    <property type="match status" value="1"/>
</dbReference>
<proteinExistence type="inferred from homology"/>
<dbReference type="RefSeq" id="WP_146902581.1">
    <property type="nucleotide sequence ID" value="NZ_BJYS01000037.1"/>
</dbReference>
<evidence type="ECO:0000256" key="3">
    <source>
        <dbReference type="ARBA" id="ARBA00022801"/>
    </source>
</evidence>
<dbReference type="PANTHER" id="PTHR43818">
    <property type="entry name" value="BCDNA.GH03377"/>
    <property type="match status" value="1"/>
</dbReference>
<keyword evidence="5" id="KW-0326">Glycosidase</keyword>
<protein>
    <submittedName>
        <fullName evidence="8">Alpha-N-acetylgalactosaminidase</fullName>
    </submittedName>
</protein>
<evidence type="ECO:0000256" key="2">
    <source>
        <dbReference type="ARBA" id="ARBA00009329"/>
    </source>
</evidence>
<dbReference type="InterPro" id="IPR000683">
    <property type="entry name" value="Gfo/Idh/MocA-like_OxRdtase_N"/>
</dbReference>
<evidence type="ECO:0000259" key="7">
    <source>
        <dbReference type="Pfam" id="PF21252"/>
    </source>
</evidence>
<accession>A0A512B3F5</accession>
<comment type="cofactor">
    <cofactor evidence="1">
        <name>NAD(+)</name>
        <dbReference type="ChEBI" id="CHEBI:57540"/>
    </cofactor>
</comment>
<evidence type="ECO:0000256" key="5">
    <source>
        <dbReference type="ARBA" id="ARBA00023295"/>
    </source>
</evidence>
<dbReference type="SUPFAM" id="SSF51735">
    <property type="entry name" value="NAD(P)-binding Rossmann-fold domains"/>
    <property type="match status" value="1"/>
</dbReference>
<keyword evidence="3" id="KW-0378">Hydrolase</keyword>
<organism evidence="8 9">
    <name type="scientific">Adhaeribacter aerolatus</name>
    <dbReference type="NCBI Taxonomy" id="670289"/>
    <lineage>
        <taxon>Bacteria</taxon>
        <taxon>Pseudomonadati</taxon>
        <taxon>Bacteroidota</taxon>
        <taxon>Cytophagia</taxon>
        <taxon>Cytophagales</taxon>
        <taxon>Hymenobacteraceae</taxon>
        <taxon>Adhaeribacter</taxon>
    </lineage>
</organism>
<dbReference type="OrthoDB" id="9771072at2"/>
<dbReference type="InterPro" id="IPR036291">
    <property type="entry name" value="NAD(P)-bd_dom_sf"/>
</dbReference>
<comment type="similarity">
    <text evidence="2">Belongs to the Gfo/Idh/MocA family. Glycosyl hydrolase 109 subfamily.</text>
</comment>
<evidence type="ECO:0000256" key="1">
    <source>
        <dbReference type="ARBA" id="ARBA00001911"/>
    </source>
</evidence>
<evidence type="ECO:0000313" key="8">
    <source>
        <dbReference type="EMBL" id="GEO06482.1"/>
    </source>
</evidence>
<dbReference type="Gene3D" id="3.40.50.720">
    <property type="entry name" value="NAD(P)-binding Rossmann-like Domain"/>
    <property type="match status" value="1"/>
</dbReference>
<evidence type="ECO:0000256" key="4">
    <source>
        <dbReference type="ARBA" id="ARBA00023027"/>
    </source>
</evidence>
<evidence type="ECO:0000313" key="9">
    <source>
        <dbReference type="Proteomes" id="UP000321532"/>
    </source>
</evidence>
<dbReference type="Proteomes" id="UP000321532">
    <property type="component" value="Unassembled WGS sequence"/>
</dbReference>
<evidence type="ECO:0000259" key="6">
    <source>
        <dbReference type="Pfam" id="PF01408"/>
    </source>
</evidence>
<sequence length="450" mass="49756">MNRRIFLKKNILATTGLALAPALSWGKAVAPDKKVRIGMIGVGKRGTSHLRNLLYRDDITIPAICDIDPERIKIAQELIAKAGHKKAENYTSGEHAYLDLLKRKDLDGVIIATPWEWHTPMAVAAMKAGKRPGVEVSAANTIEECWDLVNTSEETGVHCMILENSCYRRDVMAVLNMVRQGVFGELVHLQCGYEHDLRKVKFEPGVEFGAKGVHEASWRTNHSVHRNGDLYPTHGIGPMAHCININRGNRFVSLTSMATKSRGLHDYIVKNGGADHPNAKVEFKLGDIVTTLISTQNGETIVVTHDTNLPRPYSLGYRVQGTNGIWMVDGNMIYIEGKSPETGHGENHRGEAADAMLKEYDHPLWKKLAHKATGTGHGGIDFFVLNSYVESIKRNVPFPIDVYDAAAWSVISPLSEMSIAAGGAPQLFPDFTRGNWINRKPVFALSDDHI</sequence>
<feature type="domain" description="Glycosyl hydrolase 109 C-terminal" evidence="7">
    <location>
        <begin position="172"/>
        <end position="342"/>
    </location>
</feature>
<keyword evidence="9" id="KW-1185">Reference proteome</keyword>
<dbReference type="GO" id="GO:0016798">
    <property type="term" value="F:hydrolase activity, acting on glycosyl bonds"/>
    <property type="evidence" value="ECO:0007669"/>
    <property type="project" value="UniProtKB-KW"/>
</dbReference>
<dbReference type="GO" id="GO:0000166">
    <property type="term" value="F:nucleotide binding"/>
    <property type="evidence" value="ECO:0007669"/>
    <property type="project" value="InterPro"/>
</dbReference>
<dbReference type="PANTHER" id="PTHR43818:SF1">
    <property type="entry name" value="GLYCOSYL HYDROLASE FAMILY 109 PROTEIN"/>
    <property type="match status" value="1"/>
</dbReference>
<dbReference type="SUPFAM" id="SSF55347">
    <property type="entry name" value="Glyceraldehyde-3-phosphate dehydrogenase-like, C-terminal domain"/>
    <property type="match status" value="1"/>
</dbReference>
<comment type="caution">
    <text evidence="8">The sequence shown here is derived from an EMBL/GenBank/DDBJ whole genome shotgun (WGS) entry which is preliminary data.</text>
</comment>
<gene>
    <name evidence="8" type="primary">nagA_2</name>
    <name evidence="8" type="ORF">AAE02nite_41460</name>
</gene>
<dbReference type="AlphaFoldDB" id="A0A512B3F5"/>
<dbReference type="InterPro" id="IPR050463">
    <property type="entry name" value="Gfo/Idh/MocA_oxidrdct_glycsds"/>
</dbReference>